<name>A0A561SDW8_9ACTN</name>
<proteinExistence type="predicted"/>
<dbReference type="OrthoDB" id="4334374at2"/>
<accession>A0A561SDW8</accession>
<reference evidence="1 2" key="1">
    <citation type="submission" date="2019-06" db="EMBL/GenBank/DDBJ databases">
        <title>Sequencing the genomes of 1000 actinobacteria strains.</title>
        <authorList>
            <person name="Klenk H.-P."/>
        </authorList>
    </citation>
    <scope>NUCLEOTIDE SEQUENCE [LARGE SCALE GENOMIC DNA]</scope>
    <source>
        <strain evidence="1 2">DSM 44826</strain>
    </source>
</reference>
<organism evidence="1 2">
    <name type="scientific">Kitasatospora viridis</name>
    <dbReference type="NCBI Taxonomy" id="281105"/>
    <lineage>
        <taxon>Bacteria</taxon>
        <taxon>Bacillati</taxon>
        <taxon>Actinomycetota</taxon>
        <taxon>Actinomycetes</taxon>
        <taxon>Kitasatosporales</taxon>
        <taxon>Streptomycetaceae</taxon>
        <taxon>Kitasatospora</taxon>
    </lineage>
</organism>
<dbReference type="EMBL" id="VIWT01000006">
    <property type="protein sequence ID" value="TWF73059.1"/>
    <property type="molecule type" value="Genomic_DNA"/>
</dbReference>
<evidence type="ECO:0000313" key="1">
    <source>
        <dbReference type="EMBL" id="TWF73059.1"/>
    </source>
</evidence>
<evidence type="ECO:0000313" key="2">
    <source>
        <dbReference type="Proteomes" id="UP000317940"/>
    </source>
</evidence>
<gene>
    <name evidence="1" type="ORF">FHX73_16210</name>
</gene>
<sequence>MLQTQLDQLRQSGADTGHTEFAARMVRALTEAATALAALPDDDGFWRDRPDRQVSPYNLHCHAAERLRRDPGDRAARWSMVALALALGANDGGLEHLGPEIAADPAVVADAVVIADWIWEQIGLDPTGDLRALCAQADRPALEALARTADGTAARTALRVLDGGSFIDWAAVDPGAAS</sequence>
<dbReference type="RefSeq" id="WP_145911036.1">
    <property type="nucleotide sequence ID" value="NZ_BAAAMZ010000005.1"/>
</dbReference>
<dbReference type="Proteomes" id="UP000317940">
    <property type="component" value="Unassembled WGS sequence"/>
</dbReference>
<dbReference type="AlphaFoldDB" id="A0A561SDW8"/>
<keyword evidence="2" id="KW-1185">Reference proteome</keyword>
<protein>
    <submittedName>
        <fullName evidence="1">Uncharacterized protein</fullName>
    </submittedName>
</protein>
<comment type="caution">
    <text evidence="1">The sequence shown here is derived from an EMBL/GenBank/DDBJ whole genome shotgun (WGS) entry which is preliminary data.</text>
</comment>